<proteinExistence type="predicted"/>
<reference evidence="3" key="1">
    <citation type="journal article" date="2023" name="Mol. Phylogenet. Evol.">
        <title>Genome-scale phylogeny and comparative genomics of the fungal order Sordariales.</title>
        <authorList>
            <person name="Hensen N."/>
            <person name="Bonometti L."/>
            <person name="Westerberg I."/>
            <person name="Brannstrom I.O."/>
            <person name="Guillou S."/>
            <person name="Cros-Aarteil S."/>
            <person name="Calhoun S."/>
            <person name="Haridas S."/>
            <person name="Kuo A."/>
            <person name="Mondo S."/>
            <person name="Pangilinan J."/>
            <person name="Riley R."/>
            <person name="LaButti K."/>
            <person name="Andreopoulos B."/>
            <person name="Lipzen A."/>
            <person name="Chen C."/>
            <person name="Yan M."/>
            <person name="Daum C."/>
            <person name="Ng V."/>
            <person name="Clum A."/>
            <person name="Steindorff A."/>
            <person name="Ohm R.A."/>
            <person name="Martin F."/>
            <person name="Silar P."/>
            <person name="Natvig D.O."/>
            <person name="Lalanne C."/>
            <person name="Gautier V."/>
            <person name="Ament-Velasquez S.L."/>
            <person name="Kruys A."/>
            <person name="Hutchinson M.I."/>
            <person name="Powell A.J."/>
            <person name="Barry K."/>
            <person name="Miller A.N."/>
            <person name="Grigoriev I.V."/>
            <person name="Debuchy R."/>
            <person name="Gladieux P."/>
            <person name="Hiltunen Thoren M."/>
            <person name="Johannesson H."/>
        </authorList>
    </citation>
    <scope>NUCLEOTIDE SEQUENCE</scope>
    <source>
        <strain evidence="3">CBS 103.79</strain>
    </source>
</reference>
<sequence length="385" mass="41922">MAASIDNIQAPAAAGQPSPPTLQSLPVEILLEILSSSSFSTIENLLLTSRRLHAIISTHWPAFMSPILTAEFSPVQPFFDTYTTVDLPPGMSCTHLLAVCNSLPGASFAPLLAFCRAIRRWEAEFPRLRFGRAAHCSRALRPHEAVRLRGALYVWWRYARRFHGPEATGGGSDGSGGGSGGGSGSFEATRAFVRALSTTELHEVYDLWTTVRGAVGRKVCPSVSVVRGGGVSEFIWSWGKLLTEEEGARVGWGDVAENCDILDTMLKLSPENILHLLVYRHRYATKASVVQFIRLRHPRIEDSVETFSHAMLDLMELRSAGPNWPFPCTGYPGDTGGILDHKQPDQEQLRAVHASDGGTGTPAGGLWWGSAGPTVDRPGRLELRP</sequence>
<dbReference type="InterPro" id="IPR036047">
    <property type="entry name" value="F-box-like_dom_sf"/>
</dbReference>
<dbReference type="SUPFAM" id="SSF81383">
    <property type="entry name" value="F-box domain"/>
    <property type="match status" value="1"/>
</dbReference>
<reference evidence="3" key="2">
    <citation type="submission" date="2023-05" db="EMBL/GenBank/DDBJ databases">
        <authorList>
            <consortium name="Lawrence Berkeley National Laboratory"/>
            <person name="Steindorff A."/>
            <person name="Hensen N."/>
            <person name="Bonometti L."/>
            <person name="Westerberg I."/>
            <person name="Brannstrom I.O."/>
            <person name="Guillou S."/>
            <person name="Cros-Aarteil S."/>
            <person name="Calhoun S."/>
            <person name="Haridas S."/>
            <person name="Kuo A."/>
            <person name="Mondo S."/>
            <person name="Pangilinan J."/>
            <person name="Riley R."/>
            <person name="Labutti K."/>
            <person name="Andreopoulos B."/>
            <person name="Lipzen A."/>
            <person name="Chen C."/>
            <person name="Yanf M."/>
            <person name="Daum C."/>
            <person name="Ng V."/>
            <person name="Clum A."/>
            <person name="Ohm R."/>
            <person name="Martin F."/>
            <person name="Silar P."/>
            <person name="Natvig D."/>
            <person name="Lalanne C."/>
            <person name="Gautier V."/>
            <person name="Ament-Velasquez S.L."/>
            <person name="Kruys A."/>
            <person name="Hutchinson M.I."/>
            <person name="Powell A.J."/>
            <person name="Barry K."/>
            <person name="Miller A.N."/>
            <person name="Grigoriev I.V."/>
            <person name="Debuchy R."/>
            <person name="Gladieux P."/>
            <person name="Thoren M.H."/>
            <person name="Johannesson H."/>
        </authorList>
    </citation>
    <scope>NUCLEOTIDE SEQUENCE</scope>
    <source>
        <strain evidence="3">CBS 103.79</strain>
    </source>
</reference>
<comment type="caution">
    <text evidence="3">The sequence shown here is derived from an EMBL/GenBank/DDBJ whole genome shotgun (WGS) entry which is preliminary data.</text>
</comment>
<dbReference type="InterPro" id="IPR001810">
    <property type="entry name" value="F-box_dom"/>
</dbReference>
<dbReference type="Proteomes" id="UP001303889">
    <property type="component" value="Unassembled WGS sequence"/>
</dbReference>
<protein>
    <recommendedName>
        <fullName evidence="2">F-box domain-containing protein</fullName>
    </recommendedName>
</protein>
<feature type="domain" description="F-box" evidence="2">
    <location>
        <begin position="19"/>
        <end position="63"/>
    </location>
</feature>
<gene>
    <name evidence="3" type="ORF">C8A05DRAFT_15925</name>
</gene>
<accession>A0AAN6RT92</accession>
<keyword evidence="4" id="KW-1185">Reference proteome</keyword>
<evidence type="ECO:0000259" key="2">
    <source>
        <dbReference type="PROSITE" id="PS50181"/>
    </source>
</evidence>
<dbReference type="PROSITE" id="PS50181">
    <property type="entry name" value="FBOX"/>
    <property type="match status" value="1"/>
</dbReference>
<feature type="region of interest" description="Disordered" evidence="1">
    <location>
        <begin position="360"/>
        <end position="385"/>
    </location>
</feature>
<evidence type="ECO:0000313" key="4">
    <source>
        <dbReference type="Proteomes" id="UP001303889"/>
    </source>
</evidence>
<dbReference type="EMBL" id="MU855543">
    <property type="protein sequence ID" value="KAK3901954.1"/>
    <property type="molecule type" value="Genomic_DNA"/>
</dbReference>
<organism evidence="3 4">
    <name type="scientific">Staphylotrichum tortipilum</name>
    <dbReference type="NCBI Taxonomy" id="2831512"/>
    <lineage>
        <taxon>Eukaryota</taxon>
        <taxon>Fungi</taxon>
        <taxon>Dikarya</taxon>
        <taxon>Ascomycota</taxon>
        <taxon>Pezizomycotina</taxon>
        <taxon>Sordariomycetes</taxon>
        <taxon>Sordariomycetidae</taxon>
        <taxon>Sordariales</taxon>
        <taxon>Chaetomiaceae</taxon>
        <taxon>Staphylotrichum</taxon>
    </lineage>
</organism>
<dbReference type="CDD" id="cd09917">
    <property type="entry name" value="F-box_SF"/>
    <property type="match status" value="1"/>
</dbReference>
<evidence type="ECO:0000313" key="3">
    <source>
        <dbReference type="EMBL" id="KAK3901954.1"/>
    </source>
</evidence>
<evidence type="ECO:0000256" key="1">
    <source>
        <dbReference type="SAM" id="MobiDB-lite"/>
    </source>
</evidence>
<dbReference type="AlphaFoldDB" id="A0AAN6RT92"/>
<dbReference type="Pfam" id="PF12937">
    <property type="entry name" value="F-box-like"/>
    <property type="match status" value="1"/>
</dbReference>
<name>A0AAN6RT92_9PEZI</name>